<dbReference type="AlphaFoldDB" id="A0A2A3K2S8"/>
<evidence type="ECO:0000313" key="4">
    <source>
        <dbReference type="Proteomes" id="UP000217448"/>
    </source>
</evidence>
<reference evidence="4" key="2">
    <citation type="submission" date="2023-07" db="EMBL/GenBank/DDBJ databases">
        <title>Yangia mangrovi SAOS 153D genome.</title>
        <authorList>
            <person name="Verma A."/>
            <person name="Pal Y."/>
            <person name="Sundharam S."/>
            <person name="Bisht B."/>
            <person name="Srinivasan K."/>
        </authorList>
    </citation>
    <scope>NUCLEOTIDE SEQUENCE [LARGE SCALE GENOMIC DNA]</scope>
    <source>
        <strain evidence="4">SAOS 153D</strain>
    </source>
</reference>
<feature type="region of interest" description="Disordered" evidence="1">
    <location>
        <begin position="187"/>
        <end position="220"/>
    </location>
</feature>
<name>A0A2A3K2S8_9RHOB</name>
<evidence type="ECO:0000313" key="3">
    <source>
        <dbReference type="EMBL" id="PBD21074.1"/>
    </source>
</evidence>
<accession>A0A2A3K2S8</accession>
<reference evidence="3" key="1">
    <citation type="submission" date="2017-09" db="EMBL/GenBank/DDBJ databases">
        <title>Yangia sp. SAOS 153D whole genome sequencing.</title>
        <authorList>
            <person name="Verma A."/>
            <person name="Krishnamurthi S."/>
        </authorList>
    </citation>
    <scope>NUCLEOTIDE SEQUENCE [LARGE SCALE GENOMIC DNA]</scope>
    <source>
        <strain evidence="3">SAOS 153D</strain>
    </source>
</reference>
<organism evidence="3">
    <name type="scientific">Alloyangia mangrovi</name>
    <dbReference type="NCBI Taxonomy" id="1779329"/>
    <lineage>
        <taxon>Bacteria</taxon>
        <taxon>Pseudomonadati</taxon>
        <taxon>Pseudomonadota</taxon>
        <taxon>Alphaproteobacteria</taxon>
        <taxon>Rhodobacterales</taxon>
        <taxon>Roseobacteraceae</taxon>
        <taxon>Alloyangia</taxon>
    </lineage>
</organism>
<dbReference type="Pfam" id="PF04404">
    <property type="entry name" value="ERF"/>
    <property type="match status" value="1"/>
</dbReference>
<protein>
    <submittedName>
        <fullName evidence="2">ERF family protein</fullName>
    </submittedName>
</protein>
<proteinExistence type="predicted"/>
<reference evidence="2" key="3">
    <citation type="submission" date="2024-05" db="EMBL/GenBank/DDBJ databases">
        <title>Yangia mangrovi SAOS 153D genome.</title>
        <authorList>
            <person name="Verma A."/>
            <person name="Pal Y."/>
            <person name="Sundharam S."/>
            <person name="Bisht B."/>
            <person name="Srinivasan K."/>
        </authorList>
    </citation>
    <scope>NUCLEOTIDE SEQUENCE</scope>
    <source>
        <strain evidence="2">SAOS 153D</strain>
    </source>
</reference>
<dbReference type="EMBL" id="NTHN01000011">
    <property type="protein sequence ID" value="PBD21074.1"/>
    <property type="molecule type" value="Genomic_DNA"/>
</dbReference>
<dbReference type="RefSeq" id="WP_095880527.1">
    <property type="nucleotide sequence ID" value="NZ_NTHN02000002.1"/>
</dbReference>
<gene>
    <name evidence="2" type="ORF">CLG85_001490</name>
    <name evidence="3" type="ORF">CLG85_00785</name>
</gene>
<comment type="caution">
    <text evidence="3">The sequence shown here is derived from an EMBL/GenBank/DDBJ whole genome shotgun (WGS) entry which is preliminary data.</text>
</comment>
<feature type="region of interest" description="Disordered" evidence="1">
    <location>
        <begin position="267"/>
        <end position="288"/>
    </location>
</feature>
<dbReference type="InterPro" id="IPR007499">
    <property type="entry name" value="ERF_bacteria_virus"/>
</dbReference>
<evidence type="ECO:0000313" key="2">
    <source>
        <dbReference type="EMBL" id="MCT4369082.1"/>
    </source>
</evidence>
<sequence>MNAVVEHQTRPTGEVVHIKDDPMVAMIERIVLNPDADLDKLERMLAMKERMDAQSAKVAFAKALSGARSSFPPIHKDAMVDFTSAKGRTHYRHETLAGIAKVIDPVMAEHGLSYRFRTDQASGGVKVTCVIAHADGHSEETSLFAQPDTSGNKNGFQSIGSAVTYLQRYTLKAALGLSAEVDDDAHAADPIEDNGPGREPHRSQRREQHQEQRGPNARQVADKMIASIREVGADRVDADERFRKEFSRLQTLASDEANRVQRAMQEWRDANASGPQGGGYGDIDEIPY</sequence>
<feature type="compositionally biased region" description="Basic and acidic residues" evidence="1">
    <location>
        <begin position="187"/>
        <end position="212"/>
    </location>
</feature>
<evidence type="ECO:0000256" key="1">
    <source>
        <dbReference type="SAM" id="MobiDB-lite"/>
    </source>
</evidence>
<dbReference type="Proteomes" id="UP000217448">
    <property type="component" value="Unassembled WGS sequence"/>
</dbReference>
<dbReference type="EMBL" id="NTHN02000002">
    <property type="protein sequence ID" value="MCT4369082.1"/>
    <property type="molecule type" value="Genomic_DNA"/>
</dbReference>
<keyword evidence="4" id="KW-1185">Reference proteome</keyword>
<dbReference type="OrthoDB" id="7856237at2"/>